<organism evidence="1 2">
    <name type="scientific">Sulfitobacter undariae</name>
    <dbReference type="NCBI Taxonomy" id="1563671"/>
    <lineage>
        <taxon>Bacteria</taxon>
        <taxon>Pseudomonadati</taxon>
        <taxon>Pseudomonadota</taxon>
        <taxon>Alphaproteobacteria</taxon>
        <taxon>Rhodobacterales</taxon>
        <taxon>Roseobacteraceae</taxon>
        <taxon>Sulfitobacter</taxon>
    </lineage>
</organism>
<dbReference type="EMBL" id="JACIEI010000013">
    <property type="protein sequence ID" value="MBB3995338.1"/>
    <property type="molecule type" value="Genomic_DNA"/>
</dbReference>
<name>A0A7W6EBV5_9RHOB</name>
<gene>
    <name evidence="1" type="ORF">GGR95_002993</name>
</gene>
<keyword evidence="2" id="KW-1185">Reference proteome</keyword>
<reference evidence="1 2" key="1">
    <citation type="submission" date="2020-08" db="EMBL/GenBank/DDBJ databases">
        <title>Genomic Encyclopedia of Type Strains, Phase IV (KMG-IV): sequencing the most valuable type-strain genomes for metagenomic binning, comparative biology and taxonomic classification.</title>
        <authorList>
            <person name="Goeker M."/>
        </authorList>
    </citation>
    <scope>NUCLEOTIDE SEQUENCE [LARGE SCALE GENOMIC DNA]</scope>
    <source>
        <strain evidence="1 2">DSM 102234</strain>
    </source>
</reference>
<sequence>MKTTINTPPHYTCMPESEFRGAISVLESTVYDLAVTLDIESTTQLLNCIVYIQDKVKEGYRLQDRRKPILPTKMAS</sequence>
<dbReference type="AlphaFoldDB" id="A0A7W6EBV5"/>
<dbReference type="RefSeq" id="WP_184567163.1">
    <property type="nucleotide sequence ID" value="NZ_JACIEI010000013.1"/>
</dbReference>
<protein>
    <submittedName>
        <fullName evidence="1">Uncharacterized protein</fullName>
    </submittedName>
</protein>
<accession>A0A7W6EBV5</accession>
<proteinExistence type="predicted"/>
<evidence type="ECO:0000313" key="1">
    <source>
        <dbReference type="EMBL" id="MBB3995338.1"/>
    </source>
</evidence>
<comment type="caution">
    <text evidence="1">The sequence shown here is derived from an EMBL/GenBank/DDBJ whole genome shotgun (WGS) entry which is preliminary data.</text>
</comment>
<evidence type="ECO:0000313" key="2">
    <source>
        <dbReference type="Proteomes" id="UP000530268"/>
    </source>
</evidence>
<dbReference type="Proteomes" id="UP000530268">
    <property type="component" value="Unassembled WGS sequence"/>
</dbReference>